<dbReference type="InterPro" id="IPR005303">
    <property type="entry name" value="MOCOS_middle"/>
</dbReference>
<feature type="domain" description="MOSC" evidence="1">
    <location>
        <begin position="83"/>
        <end position="259"/>
    </location>
</feature>
<dbReference type="SUPFAM" id="SSF50800">
    <property type="entry name" value="PK beta-barrel domain-like"/>
    <property type="match status" value="1"/>
</dbReference>
<dbReference type="SUPFAM" id="SSF141673">
    <property type="entry name" value="MOSC N-terminal domain-like"/>
    <property type="match status" value="1"/>
</dbReference>
<evidence type="ECO:0000313" key="3">
    <source>
        <dbReference type="Proteomes" id="UP000324351"/>
    </source>
</evidence>
<protein>
    <submittedName>
        <fullName evidence="2">MOSC domain-containing protein</fullName>
    </submittedName>
</protein>
<comment type="caution">
    <text evidence="2">The sequence shown here is derived from an EMBL/GenBank/DDBJ whole genome shotgun (WGS) entry which is preliminary data.</text>
</comment>
<evidence type="ECO:0000259" key="1">
    <source>
        <dbReference type="PROSITE" id="PS51340"/>
    </source>
</evidence>
<dbReference type="Pfam" id="PF03473">
    <property type="entry name" value="MOSC"/>
    <property type="match status" value="1"/>
</dbReference>
<dbReference type="Pfam" id="PF03476">
    <property type="entry name" value="MOSC_N"/>
    <property type="match status" value="1"/>
</dbReference>
<sequence length="262" mass="28189">MPIDYTITRLSVTPVKGLALHHPDAIDLTMHGAAGDRLFYLVDDTGTLQSCTRNPGLYGLSAAYDRESRRLVVSRGDEVLAEGAAEPAATVDTDMWGLRTLVGDLVADPAWSTFFSDMVSRRVHLVQARGSAFDVQPATLLGTGSVEELARHAGVPRIDSRRFRMLIEFAGGTPHVEDSWDGKRLQIGDANLRAGGPVKRCAATTRHPDSGTVDLQTLRLITAYRGRQKSELGTGANFGIYGAVLEPGKISVGDSLRVCTDA</sequence>
<dbReference type="GO" id="GO:0030151">
    <property type="term" value="F:molybdenum ion binding"/>
    <property type="evidence" value="ECO:0007669"/>
    <property type="project" value="InterPro"/>
</dbReference>
<dbReference type="InterPro" id="IPR011037">
    <property type="entry name" value="Pyrv_Knase-like_insert_dom_sf"/>
</dbReference>
<reference evidence="2 3" key="2">
    <citation type="submission" date="2019-09" db="EMBL/GenBank/DDBJ databases">
        <authorList>
            <person name="Jin C."/>
        </authorList>
    </citation>
    <scope>NUCLEOTIDE SEQUENCE [LARGE SCALE GENOMIC DNA]</scope>
    <source>
        <strain evidence="2 3">BN140041</strain>
    </source>
</reference>
<dbReference type="InterPro" id="IPR005302">
    <property type="entry name" value="MoCF_Sase_C"/>
</dbReference>
<dbReference type="EMBL" id="VUJW01000001">
    <property type="protein sequence ID" value="KAA1428659.1"/>
    <property type="molecule type" value="Genomic_DNA"/>
</dbReference>
<keyword evidence="3" id="KW-1185">Reference proteome</keyword>
<gene>
    <name evidence="2" type="ORF">F0U47_00070</name>
</gene>
<name>A0A5B1M9L7_9ACTN</name>
<organism evidence="2 3">
    <name type="scientific">Nocardioides antri</name>
    <dbReference type="NCBI Taxonomy" id="2607659"/>
    <lineage>
        <taxon>Bacteria</taxon>
        <taxon>Bacillati</taxon>
        <taxon>Actinomycetota</taxon>
        <taxon>Actinomycetes</taxon>
        <taxon>Propionibacteriales</taxon>
        <taxon>Nocardioidaceae</taxon>
        <taxon>Nocardioides</taxon>
    </lineage>
</organism>
<dbReference type="GO" id="GO:0003824">
    <property type="term" value="F:catalytic activity"/>
    <property type="evidence" value="ECO:0007669"/>
    <property type="project" value="InterPro"/>
</dbReference>
<evidence type="ECO:0000313" key="2">
    <source>
        <dbReference type="EMBL" id="KAA1428659.1"/>
    </source>
</evidence>
<dbReference type="PROSITE" id="PS51340">
    <property type="entry name" value="MOSC"/>
    <property type="match status" value="1"/>
</dbReference>
<dbReference type="GO" id="GO:0030170">
    <property type="term" value="F:pyridoxal phosphate binding"/>
    <property type="evidence" value="ECO:0007669"/>
    <property type="project" value="InterPro"/>
</dbReference>
<accession>A0A5B1M9L7</accession>
<dbReference type="Proteomes" id="UP000324351">
    <property type="component" value="Unassembled WGS sequence"/>
</dbReference>
<proteinExistence type="predicted"/>
<reference evidence="2 3" key="1">
    <citation type="submission" date="2019-09" db="EMBL/GenBank/DDBJ databases">
        <title>Nocardioides panacisoli sp. nov., isolated from the soil of a ginseng field.</title>
        <authorList>
            <person name="Cho C."/>
        </authorList>
    </citation>
    <scope>NUCLEOTIDE SEQUENCE [LARGE SCALE GENOMIC DNA]</scope>
    <source>
        <strain evidence="2 3">BN140041</strain>
    </source>
</reference>
<dbReference type="AlphaFoldDB" id="A0A5B1M9L7"/>
<dbReference type="RefSeq" id="WP_149748282.1">
    <property type="nucleotide sequence ID" value="NZ_VUJW01000001.1"/>
</dbReference>